<evidence type="ECO:0000256" key="1">
    <source>
        <dbReference type="SAM" id="MobiDB-lite"/>
    </source>
</evidence>
<keyword evidence="3" id="KW-1185">Reference proteome</keyword>
<reference evidence="2 3" key="1">
    <citation type="journal article" date="2019" name="Philos. Trans. R. Soc. Lond., B, Biol. Sci.">
        <title>Ant behaviour and brain gene expression of defending hosts depend on the ecological success of the intruding social parasite.</title>
        <authorList>
            <person name="Kaur R."/>
            <person name="Stoldt M."/>
            <person name="Jongepier E."/>
            <person name="Feldmeyer B."/>
            <person name="Menzel F."/>
            <person name="Bornberg-Bauer E."/>
            <person name="Foitzik S."/>
        </authorList>
    </citation>
    <scope>NUCLEOTIDE SEQUENCE [LARGE SCALE GENOMIC DNA]</scope>
    <source>
        <tissue evidence="2">Whole body</tissue>
    </source>
</reference>
<comment type="caution">
    <text evidence="2">The sequence shown here is derived from an EMBL/GenBank/DDBJ whole genome shotgun (WGS) entry which is preliminary data.</text>
</comment>
<evidence type="ECO:0000313" key="3">
    <source>
        <dbReference type="Proteomes" id="UP000310200"/>
    </source>
</evidence>
<dbReference type="AlphaFoldDB" id="A0A4S2KFK7"/>
<sequence>MESHKSGDNAICRRQVSGLHAAPTRHKLAQELSIKSDFTAISPICAHRDPPYIRPTLFSSRENILLTQNRYPRATTSDNDKLCNCASRKSSPRFITRNQRLEPAGAENLTLFAKSKLPESADAAFKDGIPAPRSGGEALEWLE</sequence>
<accession>A0A4S2KFK7</accession>
<feature type="region of interest" description="Disordered" evidence="1">
    <location>
        <begin position="124"/>
        <end position="143"/>
    </location>
</feature>
<protein>
    <submittedName>
        <fullName evidence="2">Uncharacterized protein</fullName>
    </submittedName>
</protein>
<name>A0A4S2KFK7_9HYME</name>
<proteinExistence type="predicted"/>
<dbReference type="Proteomes" id="UP000310200">
    <property type="component" value="Unassembled WGS sequence"/>
</dbReference>
<evidence type="ECO:0000313" key="2">
    <source>
        <dbReference type="EMBL" id="TGZ48193.1"/>
    </source>
</evidence>
<dbReference type="EMBL" id="QBLH01002534">
    <property type="protein sequence ID" value="TGZ48193.1"/>
    <property type="molecule type" value="Genomic_DNA"/>
</dbReference>
<organism evidence="2 3">
    <name type="scientific">Temnothorax longispinosus</name>
    <dbReference type="NCBI Taxonomy" id="300112"/>
    <lineage>
        <taxon>Eukaryota</taxon>
        <taxon>Metazoa</taxon>
        <taxon>Ecdysozoa</taxon>
        <taxon>Arthropoda</taxon>
        <taxon>Hexapoda</taxon>
        <taxon>Insecta</taxon>
        <taxon>Pterygota</taxon>
        <taxon>Neoptera</taxon>
        <taxon>Endopterygota</taxon>
        <taxon>Hymenoptera</taxon>
        <taxon>Apocrita</taxon>
        <taxon>Aculeata</taxon>
        <taxon>Formicoidea</taxon>
        <taxon>Formicidae</taxon>
        <taxon>Myrmicinae</taxon>
        <taxon>Temnothorax</taxon>
    </lineage>
</organism>
<gene>
    <name evidence="2" type="ORF">DBV15_09970</name>
</gene>